<protein>
    <submittedName>
        <fullName evidence="1">Uncharacterized protein</fullName>
    </submittedName>
</protein>
<dbReference type="OrthoDB" id="630817at2759"/>
<accession>A0A6J5WZZ0</accession>
<keyword evidence="2" id="KW-1185">Reference proteome</keyword>
<organism evidence="1 2">
    <name type="scientific">Prunus armeniaca</name>
    <name type="common">Apricot</name>
    <name type="synonym">Armeniaca vulgaris</name>
    <dbReference type="NCBI Taxonomy" id="36596"/>
    <lineage>
        <taxon>Eukaryota</taxon>
        <taxon>Viridiplantae</taxon>
        <taxon>Streptophyta</taxon>
        <taxon>Embryophyta</taxon>
        <taxon>Tracheophyta</taxon>
        <taxon>Spermatophyta</taxon>
        <taxon>Magnoliopsida</taxon>
        <taxon>eudicotyledons</taxon>
        <taxon>Gunneridae</taxon>
        <taxon>Pentapetalae</taxon>
        <taxon>rosids</taxon>
        <taxon>fabids</taxon>
        <taxon>Rosales</taxon>
        <taxon>Rosaceae</taxon>
        <taxon>Amygdaloideae</taxon>
        <taxon>Amygdaleae</taxon>
        <taxon>Prunus</taxon>
    </lineage>
</organism>
<sequence>MLQQSAEVIRDILFVDCNSIPSTPSLKAQVSHQNGVCFRAQSDINELQASHPSISLGFPNGDSNGNFVNRTDLRKGPNQSPVQDCSSLMRGHDAENWRLKIGDWMKTRKTFALPMFDKVSFPYPCSSSKPGCPASAIDNGYTVRIESAKSNVVQDPVSHMYSATESRWSGSRKEIV</sequence>
<reference evidence="2" key="1">
    <citation type="journal article" date="2020" name="Genome Biol.">
        <title>Gamete binning: chromosome-level and haplotype-resolved genome assembly enabled by high-throughput single-cell sequencing of gamete genomes.</title>
        <authorList>
            <person name="Campoy J.A."/>
            <person name="Sun H."/>
            <person name="Goel M."/>
            <person name="Jiao W.-B."/>
            <person name="Folz-Donahue K."/>
            <person name="Wang N."/>
            <person name="Rubio M."/>
            <person name="Liu C."/>
            <person name="Kukat C."/>
            <person name="Ruiz D."/>
            <person name="Huettel B."/>
            <person name="Schneeberger K."/>
        </authorList>
    </citation>
    <scope>NUCLEOTIDE SEQUENCE [LARGE SCALE GENOMIC DNA]</scope>
    <source>
        <strain evidence="2">cv. Rojo Pasion</strain>
    </source>
</reference>
<dbReference type="AlphaFoldDB" id="A0A6J5WZZ0"/>
<gene>
    <name evidence="1" type="ORF">ORAREDHAP_LOCUS23240</name>
</gene>
<evidence type="ECO:0000313" key="1">
    <source>
        <dbReference type="EMBL" id="CAB4305302.1"/>
    </source>
</evidence>
<proteinExistence type="predicted"/>
<evidence type="ECO:0000313" key="2">
    <source>
        <dbReference type="Proteomes" id="UP000507245"/>
    </source>
</evidence>
<dbReference type="EMBL" id="CAEKKB010000003">
    <property type="protein sequence ID" value="CAB4305302.1"/>
    <property type="molecule type" value="Genomic_DNA"/>
</dbReference>
<dbReference type="Proteomes" id="UP000507245">
    <property type="component" value="Unassembled WGS sequence"/>
</dbReference>
<name>A0A6J5WZZ0_PRUAR</name>